<name>A0ABY3ZQY1_9RHOB</name>
<geneLocation type="plasmid" evidence="1 2">
    <name>pDSM109990_c</name>
</geneLocation>
<protein>
    <submittedName>
        <fullName evidence="1">Uncharacterized protein</fullName>
    </submittedName>
</protein>
<evidence type="ECO:0000313" key="2">
    <source>
        <dbReference type="Proteomes" id="UP000831019"/>
    </source>
</evidence>
<dbReference type="Proteomes" id="UP000831019">
    <property type="component" value="Plasmid pDSM109990_c"/>
</dbReference>
<evidence type="ECO:0000313" key="1">
    <source>
        <dbReference type="EMBL" id="UOA17011.1"/>
    </source>
</evidence>
<reference evidence="2" key="1">
    <citation type="journal article" date="2022" name="Microorganisms">
        <title>Beyond the ABCs#Discovery of Three New Plasmid Types in Rhodobacterales (RepQ, RepY, RepW).</title>
        <authorList>
            <person name="Freese H.M."/>
            <person name="Ringel V."/>
            <person name="Overmann J."/>
            <person name="Petersen J."/>
        </authorList>
    </citation>
    <scope>NUCLEOTIDE SEQUENCE [LARGE SCALE GENOMIC DNA]</scope>
    <source>
        <strain evidence="2">DSM 109990</strain>
        <plasmid evidence="2">pDSM109990_c</plasmid>
    </source>
</reference>
<accession>A0ABY3ZQY1</accession>
<organism evidence="1 2">
    <name type="scientific">Sulfitobacter dubius</name>
    <dbReference type="NCBI Taxonomy" id="218673"/>
    <lineage>
        <taxon>Bacteria</taxon>
        <taxon>Pseudomonadati</taxon>
        <taxon>Pseudomonadota</taxon>
        <taxon>Alphaproteobacteria</taxon>
        <taxon>Rhodobacterales</taxon>
        <taxon>Roseobacteraceae</taxon>
        <taxon>Sulfitobacter</taxon>
    </lineage>
</organism>
<sequence length="39" mass="4356">MSPLVHVNKHCRAVDVEETDGVALELLTLRLVTLDIRQA</sequence>
<keyword evidence="2" id="KW-1185">Reference proteome</keyword>
<keyword evidence="1" id="KW-0614">Plasmid</keyword>
<proteinExistence type="predicted"/>
<gene>
    <name evidence="1" type="ORF">DSM109990_03902</name>
</gene>
<dbReference type="EMBL" id="CP085147">
    <property type="protein sequence ID" value="UOA17011.1"/>
    <property type="molecule type" value="Genomic_DNA"/>
</dbReference>